<sequence length="51" mass="5559">ELMAAILLGRGFSYFGGITCRTVNIRNVLNLEKKTAKLAFIQANESKGGSR</sequence>
<feature type="non-terminal residue" evidence="1">
    <location>
        <position position="51"/>
    </location>
</feature>
<keyword evidence="2" id="KW-1185">Reference proteome</keyword>
<proteinExistence type="predicted"/>
<feature type="non-terminal residue" evidence="1">
    <location>
        <position position="1"/>
    </location>
</feature>
<reference evidence="1" key="1">
    <citation type="submission" date="2023-10" db="EMBL/GenBank/DDBJ databases">
        <authorList>
            <person name="Domelevo Entfellner J.-B."/>
        </authorList>
    </citation>
    <scope>NUCLEOTIDE SEQUENCE</scope>
</reference>
<dbReference type="Proteomes" id="UP001189624">
    <property type="component" value="Chromosome 7"/>
</dbReference>
<evidence type="ECO:0000313" key="2">
    <source>
        <dbReference type="Proteomes" id="UP001189624"/>
    </source>
</evidence>
<name>A0AA86TIH5_9FABA</name>
<dbReference type="AlphaFoldDB" id="A0AA86TIH5"/>
<protein>
    <submittedName>
        <fullName evidence="1">Uncharacterized protein</fullName>
    </submittedName>
</protein>
<dbReference type="EMBL" id="OY731404">
    <property type="protein sequence ID" value="CAJ1969001.1"/>
    <property type="molecule type" value="Genomic_DNA"/>
</dbReference>
<dbReference type="Gramene" id="rna-AYBTSS11_LOCUS22017">
    <property type="protein sequence ID" value="CAJ1969001.1"/>
    <property type="gene ID" value="gene-AYBTSS11_LOCUS22017"/>
</dbReference>
<evidence type="ECO:0000313" key="1">
    <source>
        <dbReference type="EMBL" id="CAJ1969001.1"/>
    </source>
</evidence>
<accession>A0AA86TIH5</accession>
<gene>
    <name evidence="1" type="ORF">AYBTSS11_LOCUS22017</name>
</gene>
<organism evidence="1 2">
    <name type="scientific">Sphenostylis stenocarpa</name>
    <dbReference type="NCBI Taxonomy" id="92480"/>
    <lineage>
        <taxon>Eukaryota</taxon>
        <taxon>Viridiplantae</taxon>
        <taxon>Streptophyta</taxon>
        <taxon>Embryophyta</taxon>
        <taxon>Tracheophyta</taxon>
        <taxon>Spermatophyta</taxon>
        <taxon>Magnoliopsida</taxon>
        <taxon>eudicotyledons</taxon>
        <taxon>Gunneridae</taxon>
        <taxon>Pentapetalae</taxon>
        <taxon>rosids</taxon>
        <taxon>fabids</taxon>
        <taxon>Fabales</taxon>
        <taxon>Fabaceae</taxon>
        <taxon>Papilionoideae</taxon>
        <taxon>50 kb inversion clade</taxon>
        <taxon>NPAAA clade</taxon>
        <taxon>indigoferoid/millettioid clade</taxon>
        <taxon>Phaseoleae</taxon>
        <taxon>Sphenostylis</taxon>
    </lineage>
</organism>